<evidence type="ECO:0000256" key="10">
    <source>
        <dbReference type="ARBA" id="ARBA00022989"/>
    </source>
</evidence>
<dbReference type="EMBL" id="RRYP01013429">
    <property type="protein sequence ID" value="TNV76516.1"/>
    <property type="molecule type" value="Genomic_DNA"/>
</dbReference>
<keyword evidence="16" id="KW-1185">Reference proteome</keyword>
<evidence type="ECO:0000256" key="9">
    <source>
        <dbReference type="ARBA" id="ARBA00022927"/>
    </source>
</evidence>
<comment type="pathway">
    <text evidence="2">Protein modification; protein ubiquitination.</text>
</comment>
<dbReference type="GO" id="GO:0016558">
    <property type="term" value="P:protein import into peroxisome matrix"/>
    <property type="evidence" value="ECO:0007669"/>
    <property type="project" value="InterPro"/>
</dbReference>
<comment type="caution">
    <text evidence="15">The sequence shown here is derived from an EMBL/GenBank/DDBJ whole genome shotgun (WGS) entry which is preliminary data.</text>
</comment>
<keyword evidence="9" id="KW-0653">Protein transport</keyword>
<evidence type="ECO:0000256" key="7">
    <source>
        <dbReference type="ARBA" id="ARBA00022771"/>
    </source>
</evidence>
<evidence type="ECO:0000313" key="16">
    <source>
        <dbReference type="Proteomes" id="UP000785679"/>
    </source>
</evidence>
<evidence type="ECO:0000256" key="11">
    <source>
        <dbReference type="ARBA" id="ARBA00023136"/>
    </source>
</evidence>
<evidence type="ECO:0000259" key="14">
    <source>
        <dbReference type="Pfam" id="PF04757"/>
    </source>
</evidence>
<comment type="subcellular location">
    <subcellularLocation>
        <location evidence="1">Peroxisome membrane</location>
        <topology evidence="1">Multi-pass membrane protein</topology>
    </subcellularLocation>
</comment>
<reference evidence="15" key="1">
    <citation type="submission" date="2019-06" db="EMBL/GenBank/DDBJ databases">
        <authorList>
            <person name="Zheng W."/>
        </authorList>
    </citation>
    <scope>NUCLEOTIDE SEQUENCE</scope>
    <source>
        <strain evidence="15">QDHG01</strain>
    </source>
</reference>
<dbReference type="GO" id="GO:0006513">
    <property type="term" value="P:protein monoubiquitination"/>
    <property type="evidence" value="ECO:0007669"/>
    <property type="project" value="TreeGrafter"/>
</dbReference>
<keyword evidence="5" id="KW-0812">Transmembrane</keyword>
<evidence type="ECO:0000256" key="8">
    <source>
        <dbReference type="ARBA" id="ARBA00022833"/>
    </source>
</evidence>
<keyword evidence="4" id="KW-0813">Transport</keyword>
<dbReference type="PANTHER" id="PTHR12888">
    <property type="entry name" value="PEROXISOME ASSEMBLY PROTEIN 12 PEROXIN-12"/>
    <property type="match status" value="1"/>
</dbReference>
<keyword evidence="7" id="KW-0863">Zinc-finger</keyword>
<dbReference type="AlphaFoldDB" id="A0A8J8NJT2"/>
<dbReference type="SUPFAM" id="SSF57850">
    <property type="entry name" value="RING/U-box"/>
    <property type="match status" value="1"/>
</dbReference>
<dbReference type="InterPro" id="IPR013083">
    <property type="entry name" value="Znf_RING/FYVE/PHD"/>
</dbReference>
<evidence type="ECO:0000256" key="2">
    <source>
        <dbReference type="ARBA" id="ARBA00004906"/>
    </source>
</evidence>
<keyword evidence="10" id="KW-1133">Transmembrane helix</keyword>
<organism evidence="15 16">
    <name type="scientific">Halteria grandinella</name>
    <dbReference type="NCBI Taxonomy" id="5974"/>
    <lineage>
        <taxon>Eukaryota</taxon>
        <taxon>Sar</taxon>
        <taxon>Alveolata</taxon>
        <taxon>Ciliophora</taxon>
        <taxon>Intramacronucleata</taxon>
        <taxon>Spirotrichea</taxon>
        <taxon>Stichotrichia</taxon>
        <taxon>Sporadotrichida</taxon>
        <taxon>Halteriidae</taxon>
        <taxon>Halteria</taxon>
    </lineage>
</organism>
<sequence length="304" mass="35892">MDQIKTIAGQRISFFELVPQNELQKYFRQGVAYLVNIFTSHYDALTSLRYYTHEIALVFELLIQSFYLLRKQATYSEFFFGFKRSVRDGQFLKTLGYKQVLVSLICEVLLPYLKHRLLKAFEPGEKLEKYVKLRKFIKITCYMVEMSLFSYQFRYLVDSKAQYFKPYLRISGILVRRMNHFEQRQASMQEGGSLVLRMFQQYNIFLLFLFMKYCEWHFRNNTTNNTSHQNAGQQQSLVPPPAKQQISKKGECPLCKRDLRNASVLDQSGVAFCYQCIADYVNEHGVCPITRVRATMSNIRKVFV</sequence>
<feature type="domain" description="Pex N-terminal" evidence="14">
    <location>
        <begin position="20"/>
        <end position="216"/>
    </location>
</feature>
<evidence type="ECO:0000256" key="13">
    <source>
        <dbReference type="ARBA" id="ARBA00029692"/>
    </source>
</evidence>
<keyword evidence="12" id="KW-0576">Peroxisome</keyword>
<comment type="similarity">
    <text evidence="3">Belongs to the pex2/pex10/pex12 family.</text>
</comment>
<dbReference type="GO" id="GO:1990429">
    <property type="term" value="C:peroxisomal importomer complex"/>
    <property type="evidence" value="ECO:0007669"/>
    <property type="project" value="TreeGrafter"/>
</dbReference>
<evidence type="ECO:0000256" key="12">
    <source>
        <dbReference type="ARBA" id="ARBA00023140"/>
    </source>
</evidence>
<dbReference type="InterPro" id="IPR006845">
    <property type="entry name" value="Pex_N"/>
</dbReference>
<dbReference type="GO" id="GO:0008270">
    <property type="term" value="F:zinc ion binding"/>
    <property type="evidence" value="ECO:0007669"/>
    <property type="project" value="UniProtKB-KW"/>
</dbReference>
<evidence type="ECO:0000256" key="5">
    <source>
        <dbReference type="ARBA" id="ARBA00022692"/>
    </source>
</evidence>
<name>A0A8J8NJT2_HALGN</name>
<evidence type="ECO:0000256" key="6">
    <source>
        <dbReference type="ARBA" id="ARBA00022723"/>
    </source>
</evidence>
<keyword evidence="11" id="KW-0472">Membrane</keyword>
<dbReference type="PANTHER" id="PTHR12888:SF0">
    <property type="entry name" value="PEROXISOME ASSEMBLY PROTEIN 12"/>
    <property type="match status" value="1"/>
</dbReference>
<proteinExistence type="inferred from homology"/>
<accession>A0A8J8NJT2</accession>
<keyword evidence="8" id="KW-0862">Zinc</keyword>
<dbReference type="Gene3D" id="3.30.40.10">
    <property type="entry name" value="Zinc/RING finger domain, C3HC4 (zinc finger)"/>
    <property type="match status" value="1"/>
</dbReference>
<keyword evidence="6" id="KW-0479">Metal-binding</keyword>
<gene>
    <name evidence="15" type="ORF">FGO68_gene4639</name>
</gene>
<evidence type="ECO:0000256" key="1">
    <source>
        <dbReference type="ARBA" id="ARBA00004585"/>
    </source>
</evidence>
<protein>
    <recommendedName>
        <fullName evidence="13">Peroxin-12</fullName>
    </recommendedName>
</protein>
<evidence type="ECO:0000256" key="3">
    <source>
        <dbReference type="ARBA" id="ARBA00008704"/>
    </source>
</evidence>
<dbReference type="GO" id="GO:0004842">
    <property type="term" value="F:ubiquitin-protein transferase activity"/>
    <property type="evidence" value="ECO:0007669"/>
    <property type="project" value="TreeGrafter"/>
</dbReference>
<dbReference type="Pfam" id="PF04757">
    <property type="entry name" value="Pex2_Pex12"/>
    <property type="match status" value="1"/>
</dbReference>
<dbReference type="InterPro" id="IPR017375">
    <property type="entry name" value="PEX12"/>
</dbReference>
<dbReference type="OrthoDB" id="348846at2759"/>
<evidence type="ECO:0000256" key="4">
    <source>
        <dbReference type="ARBA" id="ARBA00022448"/>
    </source>
</evidence>
<dbReference type="Proteomes" id="UP000785679">
    <property type="component" value="Unassembled WGS sequence"/>
</dbReference>
<dbReference type="GO" id="GO:0005778">
    <property type="term" value="C:peroxisomal membrane"/>
    <property type="evidence" value="ECO:0007669"/>
    <property type="project" value="UniProtKB-SubCell"/>
</dbReference>
<evidence type="ECO:0000313" key="15">
    <source>
        <dbReference type="EMBL" id="TNV76516.1"/>
    </source>
</evidence>